<evidence type="ECO:0000256" key="5">
    <source>
        <dbReference type="ARBA" id="ARBA00022840"/>
    </source>
</evidence>
<dbReference type="GO" id="GO:0016887">
    <property type="term" value="F:ATP hydrolysis activity"/>
    <property type="evidence" value="ECO:0007669"/>
    <property type="project" value="RHEA"/>
</dbReference>
<feature type="region of interest" description="Disordered" evidence="10">
    <location>
        <begin position="1"/>
        <end position="76"/>
    </location>
</feature>
<comment type="catalytic activity">
    <reaction evidence="8 9">
        <text>ATP + H2O = ADP + phosphate + H(+)</text>
        <dbReference type="Rhea" id="RHEA:13065"/>
        <dbReference type="ChEBI" id="CHEBI:15377"/>
        <dbReference type="ChEBI" id="CHEBI:15378"/>
        <dbReference type="ChEBI" id="CHEBI:30616"/>
        <dbReference type="ChEBI" id="CHEBI:43474"/>
        <dbReference type="ChEBI" id="CHEBI:456216"/>
        <dbReference type="EC" id="5.6.2.4"/>
    </reaction>
</comment>
<dbReference type="InterPro" id="IPR001650">
    <property type="entry name" value="Helicase_C-like"/>
</dbReference>
<dbReference type="InterPro" id="IPR030882">
    <property type="entry name" value="Helicase_Rad25_arc"/>
</dbReference>
<dbReference type="InterPro" id="IPR027417">
    <property type="entry name" value="P-loop_NTPase"/>
</dbReference>
<evidence type="ECO:0000256" key="8">
    <source>
        <dbReference type="ARBA" id="ARBA00048988"/>
    </source>
</evidence>
<dbReference type="HAMAP" id="MF_01489">
    <property type="entry name" value="Helicase_Rad25_arch"/>
    <property type="match status" value="1"/>
</dbReference>
<keyword evidence="2 9" id="KW-0547">Nucleotide-binding</keyword>
<protein>
    <recommendedName>
        <fullName evidence="9">Putative DNA 3'-5' helicase Rad25</fullName>
        <ecNumber evidence="9">5.6.2.4</ecNumber>
    </recommendedName>
</protein>
<evidence type="ECO:0000256" key="2">
    <source>
        <dbReference type="ARBA" id="ARBA00022741"/>
    </source>
</evidence>
<keyword evidence="5 9" id="KW-0067">ATP-binding</keyword>
<dbReference type="Gene3D" id="3.40.50.300">
    <property type="entry name" value="P-loop containing nucleotide triphosphate hydrolases"/>
    <property type="match status" value="2"/>
</dbReference>
<evidence type="ECO:0000256" key="4">
    <source>
        <dbReference type="ARBA" id="ARBA00022806"/>
    </source>
</evidence>
<dbReference type="SMART" id="SM00487">
    <property type="entry name" value="DEXDc"/>
    <property type="match status" value="1"/>
</dbReference>
<proteinExistence type="inferred from homology"/>
<dbReference type="SUPFAM" id="SSF52540">
    <property type="entry name" value="P-loop containing nucleoside triphosphate hydrolases"/>
    <property type="match status" value="1"/>
</dbReference>
<dbReference type="GO" id="GO:0003677">
    <property type="term" value="F:DNA binding"/>
    <property type="evidence" value="ECO:0007669"/>
    <property type="project" value="InterPro"/>
</dbReference>
<dbReference type="PRINTS" id="PR00851">
    <property type="entry name" value="XRODRMPGMNTB"/>
</dbReference>
<keyword evidence="3 9" id="KW-0378">Hydrolase</keyword>
<dbReference type="Pfam" id="PF16203">
    <property type="entry name" value="ERCC3_RAD25_C"/>
    <property type="match status" value="1"/>
</dbReference>
<evidence type="ECO:0000256" key="1">
    <source>
        <dbReference type="ARBA" id="ARBA00006637"/>
    </source>
</evidence>
<dbReference type="PROSITE" id="PS51192">
    <property type="entry name" value="HELICASE_ATP_BIND_1"/>
    <property type="match status" value="1"/>
</dbReference>
<dbReference type="PANTHER" id="PTHR11274:SF0">
    <property type="entry name" value="GENERAL TRANSCRIPTION AND DNA REPAIR FACTOR IIH HELICASE SUBUNIT XPB"/>
    <property type="match status" value="1"/>
</dbReference>
<keyword evidence="6 9" id="KW-0413">Isomerase</keyword>
<evidence type="ECO:0000256" key="10">
    <source>
        <dbReference type="SAM" id="MobiDB-lite"/>
    </source>
</evidence>
<dbReference type="EC" id="5.6.2.4" evidence="9"/>
<feature type="domain" description="Helicase C-terminal" evidence="12">
    <location>
        <begin position="527"/>
        <end position="675"/>
    </location>
</feature>
<organism evidence="13 14">
    <name type="scientific">Natronoarchaeum philippinense</name>
    <dbReference type="NCBI Taxonomy" id="558529"/>
    <lineage>
        <taxon>Archaea</taxon>
        <taxon>Methanobacteriati</taxon>
        <taxon>Methanobacteriota</taxon>
        <taxon>Stenosarchaea group</taxon>
        <taxon>Halobacteria</taxon>
        <taxon>Halobacteriales</taxon>
        <taxon>Natronoarchaeaceae</taxon>
    </lineage>
</organism>
<keyword evidence="4 9" id="KW-0347">Helicase</keyword>
<keyword evidence="14" id="KW-1185">Reference proteome</keyword>
<dbReference type="InterPro" id="IPR006935">
    <property type="entry name" value="Helicase/UvrB_N"/>
</dbReference>
<dbReference type="PANTHER" id="PTHR11274">
    <property type="entry name" value="RAD25/XP-B DNA REPAIR HELICASE"/>
    <property type="match status" value="1"/>
</dbReference>
<comment type="similarity">
    <text evidence="1 9">Belongs to the helicase family. RAD25/XPB subfamily.</text>
</comment>
<evidence type="ECO:0000313" key="14">
    <source>
        <dbReference type="Proteomes" id="UP000219453"/>
    </source>
</evidence>
<dbReference type="SMART" id="SM00490">
    <property type="entry name" value="HELICc"/>
    <property type="match status" value="1"/>
</dbReference>
<comment type="catalytic activity">
    <reaction evidence="7 9">
        <text>Couples ATP hydrolysis with the unwinding of duplex DNA by translocating in the 3'-5' direction.</text>
        <dbReference type="EC" id="5.6.2.4"/>
    </reaction>
</comment>
<dbReference type="InterPro" id="IPR032438">
    <property type="entry name" value="ERCC3_RAD25_C"/>
</dbReference>
<dbReference type="Proteomes" id="UP000219453">
    <property type="component" value="Unassembled WGS sequence"/>
</dbReference>
<evidence type="ECO:0000256" key="7">
    <source>
        <dbReference type="ARBA" id="ARBA00034617"/>
    </source>
</evidence>
<dbReference type="AlphaFoldDB" id="A0A285N735"/>
<accession>A0A285N735</accession>
<evidence type="ECO:0000256" key="3">
    <source>
        <dbReference type="ARBA" id="ARBA00022801"/>
    </source>
</evidence>
<dbReference type="InterPro" id="IPR014001">
    <property type="entry name" value="Helicase_ATP-bd"/>
</dbReference>
<dbReference type="PROSITE" id="PS51194">
    <property type="entry name" value="HELICASE_CTER"/>
    <property type="match status" value="1"/>
</dbReference>
<dbReference type="GO" id="GO:0005524">
    <property type="term" value="F:ATP binding"/>
    <property type="evidence" value="ECO:0007669"/>
    <property type="project" value="UniProtKB-UniRule"/>
</dbReference>
<evidence type="ECO:0000256" key="6">
    <source>
        <dbReference type="ARBA" id="ARBA00023235"/>
    </source>
</evidence>
<evidence type="ECO:0000259" key="11">
    <source>
        <dbReference type="PROSITE" id="PS51192"/>
    </source>
</evidence>
<evidence type="ECO:0000313" key="13">
    <source>
        <dbReference type="EMBL" id="SNZ04677.1"/>
    </source>
</evidence>
<gene>
    <name evidence="9" type="primary">rad25</name>
    <name evidence="13" type="ORF">SAMN06269185_0641</name>
</gene>
<evidence type="ECO:0000256" key="9">
    <source>
        <dbReference type="HAMAP-Rule" id="MF_01489"/>
    </source>
</evidence>
<dbReference type="EMBL" id="OBEJ01000001">
    <property type="protein sequence ID" value="SNZ04677.1"/>
    <property type="molecule type" value="Genomic_DNA"/>
</dbReference>
<dbReference type="Pfam" id="PF04851">
    <property type="entry name" value="ResIII"/>
    <property type="match status" value="1"/>
</dbReference>
<dbReference type="InterPro" id="IPR050615">
    <property type="entry name" value="ATP-dep_DNA_Helicase"/>
</dbReference>
<evidence type="ECO:0000259" key="12">
    <source>
        <dbReference type="PROSITE" id="PS51194"/>
    </source>
</evidence>
<name>A0A285N735_NATPI</name>
<reference evidence="13 14" key="1">
    <citation type="submission" date="2017-09" db="EMBL/GenBank/DDBJ databases">
        <authorList>
            <person name="Ehlers B."/>
            <person name="Leendertz F.H."/>
        </authorList>
    </citation>
    <scope>NUCLEOTIDE SEQUENCE [LARGE SCALE GENOMIC DNA]</scope>
    <source>
        <strain evidence="13 14">DSM 27208</strain>
    </source>
</reference>
<feature type="domain" description="Helicase ATP-binding" evidence="11">
    <location>
        <begin position="326"/>
        <end position="475"/>
    </location>
</feature>
<sequence length="675" mass="74943">MTDDEFSASADDPGAADETHDADAGEQLDGDGAAQDATEPQDADTTAASSGEDADDGAASPDGEDADAEASSAEPSVALDEFHDALEDAGRPVVTASEVGRSLDHSQAEAVDALDGLVEADDVRRVDVETDPVVWYPAEWGELADRERVVPFPKRREIVVDKPTQFTRAQLSQFAHLADVSGNEAYRYEIRKEDIWQAPYDSFDRLLKTVRQVLPERLDGLEEWIEDQWDRARQFRLFTHEDGYTVLEARSAELMGNVARQKLDESQLRAPISDTESWVAEGSEAAIKRRLYEAGYPVQDQRDLDEGDPLDISLRMNLRGYQSDWVTRFVDAGSGVLVGPPGSGKTVAAMGVMEAVGGETLILVPTRELASQWRDTLLAHTDLDPDQIGEYHGGEKTVRPVTIATYQTAGMDRHRQLFDQRRWGLIVYDEVHHVPADVHRRSADLQASARLGLSATPIREDDREKEIYTLIGPPIGTDWDALFEAGYVQEPEVEIRYVPWDEETYQDEYATAERHEKRQLAAANPQKIEEVREILADHPGSKALIFADYIDQGDALAEALTLPFISGEMPHARRERLFSQFRRDERDALIVSRVGDEGIDLPDADLAILASGLGGSRRQGSQRAGRTMRPSGKARVFALATRGTTEEEFARRQLQHLQSKGVRVREVDSELDDGV</sequence>
<dbReference type="GO" id="GO:0043138">
    <property type="term" value="F:3'-5' DNA helicase activity"/>
    <property type="evidence" value="ECO:0007669"/>
    <property type="project" value="UniProtKB-EC"/>
</dbReference>
<feature type="compositionally biased region" description="Acidic residues" evidence="10">
    <location>
        <begin position="52"/>
        <end position="68"/>
    </location>
</feature>